<dbReference type="UniPathway" id="UPA00930"/>
<dbReference type="Gene3D" id="3.40.50.12780">
    <property type="entry name" value="N-terminal domain of ligase-like"/>
    <property type="match status" value="1"/>
</dbReference>
<feature type="domain" description="AMP-dependent ligase C-terminal" evidence="12">
    <location>
        <begin position="358"/>
        <end position="451"/>
    </location>
</feature>
<dbReference type="PIRSF" id="PIRSF006444">
    <property type="entry name" value="PaaK"/>
    <property type="match status" value="1"/>
</dbReference>
<dbReference type="InterPro" id="IPR042099">
    <property type="entry name" value="ANL_N_sf"/>
</dbReference>
<dbReference type="GO" id="GO:0000166">
    <property type="term" value="F:nucleotide binding"/>
    <property type="evidence" value="ECO:0007669"/>
    <property type="project" value="UniProtKB-KW"/>
</dbReference>
<feature type="region of interest" description="Disordered" evidence="10">
    <location>
        <begin position="1"/>
        <end position="29"/>
    </location>
</feature>
<comment type="catalytic activity">
    <reaction evidence="9">
        <text>2-phenylacetate + ATP + CoA = phenylacetyl-CoA + AMP + diphosphate</text>
        <dbReference type="Rhea" id="RHEA:20956"/>
        <dbReference type="ChEBI" id="CHEBI:18401"/>
        <dbReference type="ChEBI" id="CHEBI:30616"/>
        <dbReference type="ChEBI" id="CHEBI:33019"/>
        <dbReference type="ChEBI" id="CHEBI:57287"/>
        <dbReference type="ChEBI" id="CHEBI:57390"/>
        <dbReference type="ChEBI" id="CHEBI:456215"/>
        <dbReference type="EC" id="6.2.1.30"/>
    </reaction>
</comment>
<comment type="function">
    <text evidence="9">Catalyzes the activation of phenylacetic acid (PA) to phenylacetyl-CoA (PA-CoA).</text>
</comment>
<dbReference type="EMBL" id="QKNV01000065">
    <property type="protein sequence ID" value="PZA21802.1"/>
    <property type="molecule type" value="Genomic_DNA"/>
</dbReference>
<dbReference type="InterPro" id="IPR049623">
    <property type="entry name" value="PA_CoA_lig_proteobact_actino"/>
</dbReference>
<reference evidence="13 16" key="2">
    <citation type="submission" date="2020-08" db="EMBL/GenBank/DDBJ databases">
        <title>Sequencing the genomes of 1000 actinobacteria strains.</title>
        <authorList>
            <person name="Klenk H.-P."/>
        </authorList>
    </citation>
    <scope>NUCLEOTIDE SEQUENCE [LARGE SCALE GENOMIC DNA]</scope>
    <source>
        <strain evidence="13 16">DSM 16678</strain>
    </source>
</reference>
<evidence type="ECO:0000256" key="2">
    <source>
        <dbReference type="ARBA" id="ARBA00022598"/>
    </source>
</evidence>
<dbReference type="OrthoDB" id="580775at2"/>
<dbReference type="Proteomes" id="UP000247602">
    <property type="component" value="Unassembled WGS sequence"/>
</dbReference>
<evidence type="ECO:0000259" key="11">
    <source>
        <dbReference type="Pfam" id="PF00501"/>
    </source>
</evidence>
<dbReference type="PANTHER" id="PTHR43439">
    <property type="entry name" value="PHENYLACETATE-COENZYME A LIGASE"/>
    <property type="match status" value="1"/>
</dbReference>
<comment type="pathway">
    <text evidence="4 9">Aromatic compound metabolism; phenylacetate degradation.</text>
</comment>
<evidence type="ECO:0000313" key="15">
    <source>
        <dbReference type="Proteomes" id="UP000247602"/>
    </source>
</evidence>
<evidence type="ECO:0000313" key="14">
    <source>
        <dbReference type="EMBL" id="PZA21802.1"/>
    </source>
</evidence>
<evidence type="ECO:0000313" key="13">
    <source>
        <dbReference type="EMBL" id="MBB3675134.1"/>
    </source>
</evidence>
<accession>A0A323VAC3</accession>
<dbReference type="InterPro" id="IPR011880">
    <property type="entry name" value="PA_CoA_ligase"/>
</dbReference>
<dbReference type="CDD" id="cd05913">
    <property type="entry name" value="PaaK"/>
    <property type="match status" value="1"/>
</dbReference>
<dbReference type="RefSeq" id="WP_110551855.1">
    <property type="nucleotide sequence ID" value="NZ_JACIBU010000001.1"/>
</dbReference>
<dbReference type="InterPro" id="IPR000873">
    <property type="entry name" value="AMP-dep_synth/lig_dom"/>
</dbReference>
<dbReference type="EC" id="6.2.1.30" evidence="6 9"/>
<dbReference type="Pfam" id="PF14535">
    <property type="entry name" value="AMP-binding_C_2"/>
    <property type="match status" value="1"/>
</dbReference>
<dbReference type="GO" id="GO:0010124">
    <property type="term" value="P:phenylacetate catabolic process"/>
    <property type="evidence" value="ECO:0007669"/>
    <property type="project" value="UniProtKB-UniRule"/>
</dbReference>
<keyword evidence="3 9" id="KW-0547">Nucleotide-binding</keyword>
<gene>
    <name evidence="14" type="primary">paaF</name>
    <name evidence="14" type="ORF">DMO24_08385</name>
    <name evidence="13" type="ORF">FHX36_000869</name>
</gene>
<comment type="caution">
    <text evidence="14">The sequence shown here is derived from an EMBL/GenBank/DDBJ whole genome shotgun (WGS) entry which is preliminary data.</text>
</comment>
<protein>
    <recommendedName>
        <fullName evidence="7 9">Phenylacetate-coenzyme A ligase</fullName>
        <ecNumber evidence="6 9">6.2.1.30</ecNumber>
    </recommendedName>
    <alternativeName>
        <fullName evidence="8 9">Phenylacetyl-CoA ligase</fullName>
    </alternativeName>
</protein>
<evidence type="ECO:0000256" key="1">
    <source>
        <dbReference type="ARBA" id="ARBA00011245"/>
    </source>
</evidence>
<keyword evidence="15" id="KW-1185">Reference proteome</keyword>
<organism evidence="14 15">
    <name type="scientific">Modestobacter versicolor</name>
    <dbReference type="NCBI Taxonomy" id="429133"/>
    <lineage>
        <taxon>Bacteria</taxon>
        <taxon>Bacillati</taxon>
        <taxon>Actinomycetota</taxon>
        <taxon>Actinomycetes</taxon>
        <taxon>Geodermatophilales</taxon>
        <taxon>Geodermatophilaceae</taxon>
        <taxon>Modestobacter</taxon>
    </lineage>
</organism>
<evidence type="ECO:0000256" key="4">
    <source>
        <dbReference type="ARBA" id="ARBA00060591"/>
    </source>
</evidence>
<evidence type="ECO:0000256" key="8">
    <source>
        <dbReference type="ARBA" id="ARBA00075111"/>
    </source>
</evidence>
<feature type="domain" description="AMP-dependent synthetase/ligase" evidence="11">
    <location>
        <begin position="115"/>
        <end position="310"/>
    </location>
</feature>
<evidence type="ECO:0000256" key="10">
    <source>
        <dbReference type="SAM" id="MobiDB-lite"/>
    </source>
</evidence>
<evidence type="ECO:0000256" key="9">
    <source>
        <dbReference type="PIRNR" id="PIRNR006444"/>
    </source>
</evidence>
<dbReference type="PANTHER" id="PTHR43439:SF1">
    <property type="entry name" value="PHENYLACETATE-COENZYME A LIGASE"/>
    <property type="match status" value="1"/>
</dbReference>
<comment type="similarity">
    <text evidence="5 9">Belongs to the phenylacetyl-CoA ligase family.</text>
</comment>
<evidence type="ECO:0000259" key="12">
    <source>
        <dbReference type="Pfam" id="PF14535"/>
    </source>
</evidence>
<sequence>MTTTEPTTTQPTTTQGTRRLGAAPDPELLDPAERVGLDELRALQLERLRWSLRHAYDNVPHHRAAFDAAGVHPDDCRELADLARFPTTSKADLREGYPFGMFAVPREQVRRVHASSGTTGRPTVVGYTERDLATWATVMARSIRAAGGRAGDLLHNAYGYGLFTGGLGAHYGAEALGCTVVPVSGGMTPRQVQLITDFGPRVIMVTPSYMLTVIDEFEKQGLDPRASSLQIGIFGAEPWTEQMRREMEQRLDIDAVDIYGLSEVMGPGVAQECVETKDGLHVWEDHFYPEVIDPVTEEVLPEGEVGELVLTSLTKEAMPVVRYRTRDLTRLLPGTARPGMRRMEKVTGRTDDMIILRGVNLFPTQIEEVVLRTPGLSPHFSLELTTRGRLDHLTVHVEARPDCPADRRGPAAREVEQAVKDTIGTSVEVDVVDPETLARSVGKLQRLTDRRERG</sequence>
<keyword evidence="2 9" id="KW-0436">Ligase</keyword>
<dbReference type="InterPro" id="IPR051414">
    <property type="entry name" value="Adenylate-forming_Reductase"/>
</dbReference>
<dbReference type="Gene3D" id="3.30.300.30">
    <property type="match status" value="1"/>
</dbReference>
<dbReference type="Pfam" id="PF00501">
    <property type="entry name" value="AMP-binding"/>
    <property type="match status" value="1"/>
</dbReference>
<comment type="subunit">
    <text evidence="1">Monomer.</text>
</comment>
<dbReference type="SUPFAM" id="SSF56801">
    <property type="entry name" value="Acetyl-CoA synthetase-like"/>
    <property type="match status" value="1"/>
</dbReference>
<name>A0A323VAC3_9ACTN</name>
<dbReference type="InterPro" id="IPR028154">
    <property type="entry name" value="AMP-dep_Lig_C"/>
</dbReference>
<evidence type="ECO:0000256" key="3">
    <source>
        <dbReference type="ARBA" id="ARBA00022741"/>
    </source>
</evidence>
<dbReference type="InterPro" id="IPR045851">
    <property type="entry name" value="AMP-bd_C_sf"/>
</dbReference>
<dbReference type="Proteomes" id="UP000580718">
    <property type="component" value="Unassembled WGS sequence"/>
</dbReference>
<dbReference type="AlphaFoldDB" id="A0A323VAC3"/>
<dbReference type="FunFam" id="3.40.50.12780:FF:000016">
    <property type="entry name" value="Phenylacetate-coenzyme A ligase"/>
    <property type="match status" value="1"/>
</dbReference>
<evidence type="ECO:0000313" key="16">
    <source>
        <dbReference type="Proteomes" id="UP000580718"/>
    </source>
</evidence>
<proteinExistence type="inferred from homology"/>
<feature type="compositionally biased region" description="Low complexity" evidence="10">
    <location>
        <begin position="1"/>
        <end position="17"/>
    </location>
</feature>
<evidence type="ECO:0000256" key="6">
    <source>
        <dbReference type="ARBA" id="ARBA00066629"/>
    </source>
</evidence>
<evidence type="ECO:0000256" key="5">
    <source>
        <dbReference type="ARBA" id="ARBA00061566"/>
    </source>
</evidence>
<dbReference type="GO" id="GO:0047475">
    <property type="term" value="F:phenylacetate-CoA ligase activity"/>
    <property type="evidence" value="ECO:0007669"/>
    <property type="project" value="UniProtKB-EC"/>
</dbReference>
<dbReference type="NCBIfam" id="TIGR02155">
    <property type="entry name" value="PA_CoA_ligase"/>
    <property type="match status" value="1"/>
</dbReference>
<reference evidence="14 15" key="1">
    <citation type="submission" date="2018-06" db="EMBL/GenBank/DDBJ databases">
        <title>Draft genome sequence of Modestobacter versicolor CP153-2.</title>
        <authorList>
            <person name="Gundlapally S.R."/>
        </authorList>
    </citation>
    <scope>NUCLEOTIDE SEQUENCE [LARGE SCALE GENOMIC DNA]</scope>
    <source>
        <strain evidence="14 15">CP153-2</strain>
    </source>
</reference>
<evidence type="ECO:0000256" key="7">
    <source>
        <dbReference type="ARBA" id="ARBA00068695"/>
    </source>
</evidence>
<dbReference type="EMBL" id="JACIBU010000001">
    <property type="protein sequence ID" value="MBB3675134.1"/>
    <property type="molecule type" value="Genomic_DNA"/>
</dbReference>